<gene>
    <name evidence="2" type="ORF">LCGC14_1278630</name>
</gene>
<feature type="region of interest" description="Disordered" evidence="1">
    <location>
        <begin position="349"/>
        <end position="381"/>
    </location>
</feature>
<proteinExistence type="predicted"/>
<accession>A0A0F9NCK8</accession>
<evidence type="ECO:0000313" key="2">
    <source>
        <dbReference type="EMBL" id="KKM86475.1"/>
    </source>
</evidence>
<feature type="region of interest" description="Disordered" evidence="1">
    <location>
        <begin position="626"/>
        <end position="659"/>
    </location>
</feature>
<protein>
    <submittedName>
        <fullName evidence="2">Uncharacterized protein</fullName>
    </submittedName>
</protein>
<comment type="caution">
    <text evidence="2">The sequence shown here is derived from an EMBL/GenBank/DDBJ whole genome shotgun (WGS) entry which is preliminary data.</text>
</comment>
<reference evidence="2" key="1">
    <citation type="journal article" date="2015" name="Nature">
        <title>Complex archaea that bridge the gap between prokaryotes and eukaryotes.</title>
        <authorList>
            <person name="Spang A."/>
            <person name="Saw J.H."/>
            <person name="Jorgensen S.L."/>
            <person name="Zaremba-Niedzwiedzka K."/>
            <person name="Martijn J."/>
            <person name="Lind A.E."/>
            <person name="van Eijk R."/>
            <person name="Schleper C."/>
            <person name="Guy L."/>
            <person name="Ettema T.J."/>
        </authorList>
    </citation>
    <scope>NUCLEOTIDE SEQUENCE</scope>
</reference>
<feature type="compositionally biased region" description="Basic and acidic residues" evidence="1">
    <location>
        <begin position="627"/>
        <end position="637"/>
    </location>
</feature>
<name>A0A0F9NCK8_9ZZZZ</name>
<organism evidence="2">
    <name type="scientific">marine sediment metagenome</name>
    <dbReference type="NCBI Taxonomy" id="412755"/>
    <lineage>
        <taxon>unclassified sequences</taxon>
        <taxon>metagenomes</taxon>
        <taxon>ecological metagenomes</taxon>
    </lineage>
</organism>
<evidence type="ECO:0000256" key="1">
    <source>
        <dbReference type="SAM" id="MobiDB-lite"/>
    </source>
</evidence>
<sequence>MGNKNQPQVVGALRRLTFAVRHGKHVGQEGVKGQAGGSAPGFTHAEVGATGGKIGTTFDTWTKQPFDESLANSYADAIADKFGSTPPDKLTRATWIAPDGRTVGVGGNHEDTSEHALAVVDGVEVDDFTITETQVIQAGLIRHTFFPFGQDTFIISGIFTLTGEQRQTIRSLINARVDERASVKIPSGRDNELVGLRLFVVEDIPPSIDPISRELGRVNAANVIRLLGLNKNEWRTSDVDTGLVVSTAPRLSQLGELITQKFSMPDFEIDIDEISYDWVSGLKDAGIHTVPIEPKDGIIAMPRARVEPKEEEVEKKSLLAEVRRSLGGLMEALAGQYSGVAQQAGVARHGQHIGQEGREGEKGGSAPGFTHGEGGQEGIKDEFGRESGEWAVIEGAEMVMGEGTTIVELDEYDPENEEWTIEYISSFRREDKGTAYSIDLEDVPDDLLDTWTSIDPVALEDRARSIFGLTDSIEEAGWLLDNGDMLDFSGKREGGQAGMRSLDHRDINRALINDEGPETDSATDAMVYFAQETRAMRISYFGPFNEGNTNIDIYRKPTQAQWNIVRDMVSMSTYLTVDINDPETGNVIWSVQEDTDLDRALREARAQAAMKLRTMSVITLTLRHGKHIDQEGRKGGDKGGSQPGFVHDKGSTKVGITSAREGVPAGEVFDDMREFAEDLEAIEELEDVSVRPGLGGWEGGSEPTWIVEYSGNGKALELIRKTARDKNQDAALIFEEAAEGEGSVVSDFIIKEHINPEERSQIRTALVDAGISGWSWMRTNDGQRILRSVAIPQWGATSESHNESTQRMLDFFAQNEFDVDMANSFVKVTVLDRESDYAPS</sequence>
<feature type="compositionally biased region" description="Gly residues" evidence="1">
    <location>
        <begin position="363"/>
        <end position="377"/>
    </location>
</feature>
<dbReference type="AlphaFoldDB" id="A0A0F9NCK8"/>
<dbReference type="EMBL" id="LAZR01007250">
    <property type="protein sequence ID" value="KKM86475.1"/>
    <property type="molecule type" value="Genomic_DNA"/>
</dbReference>